<evidence type="ECO:0000313" key="1">
    <source>
        <dbReference type="EMBL" id="ORM93574.1"/>
    </source>
</evidence>
<dbReference type="RefSeq" id="WP_084874693.1">
    <property type="nucleotide sequence ID" value="NZ_JAGGMY010000001.1"/>
</dbReference>
<dbReference type="OrthoDB" id="9798200at2"/>
<accession>A0A1X1EUM4</accession>
<dbReference type="Pfam" id="PF19570">
    <property type="entry name" value="DUF6088"/>
    <property type="match status" value="1"/>
</dbReference>
<dbReference type="InterPro" id="IPR045738">
    <property type="entry name" value="DUF6088"/>
</dbReference>
<dbReference type="AlphaFoldDB" id="A0A1X1EUM4"/>
<comment type="caution">
    <text evidence="1">The sequence shown here is derived from an EMBL/GenBank/DDBJ whole genome shotgun (WGS) entry which is preliminary data.</text>
</comment>
<proteinExistence type="predicted"/>
<protein>
    <recommendedName>
        <fullName evidence="3">AbiEi antitoxin C-terminal domain-containing protein</fullName>
    </recommendedName>
</protein>
<dbReference type="EMBL" id="MLJI01000001">
    <property type="protein sequence ID" value="ORM93574.1"/>
    <property type="molecule type" value="Genomic_DNA"/>
</dbReference>
<dbReference type="STRING" id="55209.HA50_09530"/>
<keyword evidence="2" id="KW-1185">Reference proteome</keyword>
<evidence type="ECO:0008006" key="3">
    <source>
        <dbReference type="Google" id="ProtNLM"/>
    </source>
</evidence>
<gene>
    <name evidence="1" type="ORF">HA50_09530</name>
</gene>
<reference evidence="1 2" key="1">
    <citation type="journal article" date="2017" name="Antonie Van Leeuwenhoek">
        <title>Phylogenomic resolution of the bacterial genus Pantoea and its relationship with Erwinia and Tatumella.</title>
        <authorList>
            <person name="Palmer M."/>
            <person name="Steenkamp E.T."/>
            <person name="Coetzee M.P."/>
            <person name="Chan W.Y."/>
            <person name="van Zyl E."/>
            <person name="De Maayer P."/>
            <person name="Coutinho T.A."/>
            <person name="Blom J."/>
            <person name="Smits T.H."/>
            <person name="Duffy B."/>
            <person name="Venter S.N."/>
        </authorList>
    </citation>
    <scope>NUCLEOTIDE SEQUENCE [LARGE SCALE GENOMIC DNA]</scope>
    <source>
        <strain evidence="1 2">LMG 2657</strain>
    </source>
</reference>
<name>A0A1X1EUM4_PANCY</name>
<sequence length="240" mass="26840">MSITSIVQNEIAHFEPGKLFTYRDIPTYRLSPDSTIKTMGKLVKAGEVRRFSKGNFYRPKQGIFGELRPSDSEKIKNLLYKNGKLAGYVTGLSLYNRLGLTTQVPGTVTIATEKARQVKNFGNMVVRMVPARAPVSAKNLPALEFLDALADIRFIPDATPSESLRKLMVILQARDRVALKKLIELALDYYAPSTKALLGLALDITGVADSLRLYESMNVTTRYKIGIDEWPLATKKWNIE</sequence>
<evidence type="ECO:0000313" key="2">
    <source>
        <dbReference type="Proteomes" id="UP000193749"/>
    </source>
</evidence>
<organism evidence="1 2">
    <name type="scientific">Pantoea cypripedii</name>
    <name type="common">Pectobacterium cypripedii</name>
    <name type="synonym">Erwinia cypripedii</name>
    <dbReference type="NCBI Taxonomy" id="55209"/>
    <lineage>
        <taxon>Bacteria</taxon>
        <taxon>Pseudomonadati</taxon>
        <taxon>Pseudomonadota</taxon>
        <taxon>Gammaproteobacteria</taxon>
        <taxon>Enterobacterales</taxon>
        <taxon>Erwiniaceae</taxon>
        <taxon>Pantoea</taxon>
    </lineage>
</organism>
<dbReference type="Proteomes" id="UP000193749">
    <property type="component" value="Unassembled WGS sequence"/>
</dbReference>